<dbReference type="Pfam" id="PF00635">
    <property type="entry name" value="Motile_Sperm"/>
    <property type="match status" value="1"/>
</dbReference>
<reference evidence="3" key="1">
    <citation type="submission" date="2022-01" db="EMBL/GenBank/DDBJ databases">
        <title>Genome Sequence Resource for Two Populations of Ditylenchus destructor, the Migratory Endoparasitic Phytonematode.</title>
        <authorList>
            <person name="Zhang H."/>
            <person name="Lin R."/>
            <person name="Xie B."/>
        </authorList>
    </citation>
    <scope>NUCLEOTIDE SEQUENCE</scope>
    <source>
        <strain evidence="3">BazhouSP</strain>
    </source>
</reference>
<proteinExistence type="predicted"/>
<sequence>MDTDDTSLIALENPLLPKTQCLRHGPPWRDSHYAARFRACDTSIASSRLLRSLAFKSIFCFLLEIRLQSSNDVSRCGSAVQLPASGGVSTHQLNNGGESRLAFKVKSTNNDHYRLKPVFGFVEPGQSAAVKVTRLDGPPKDDKLVIQYLEVGADVTDATELDTKSRCRPLLSRSEPLRSNNPRKHLKYIFL</sequence>
<organism evidence="3 4">
    <name type="scientific">Ditylenchus destructor</name>
    <dbReference type="NCBI Taxonomy" id="166010"/>
    <lineage>
        <taxon>Eukaryota</taxon>
        <taxon>Metazoa</taxon>
        <taxon>Ecdysozoa</taxon>
        <taxon>Nematoda</taxon>
        <taxon>Chromadorea</taxon>
        <taxon>Rhabditida</taxon>
        <taxon>Tylenchina</taxon>
        <taxon>Tylenchomorpha</taxon>
        <taxon>Sphaerularioidea</taxon>
        <taxon>Anguinidae</taxon>
        <taxon>Anguininae</taxon>
        <taxon>Ditylenchus</taxon>
    </lineage>
</organism>
<comment type="function">
    <text evidence="1">Central component in molecular interactions underlying sperm crawling. Forms an extensive filament system that extends from sperm villipoda, along the leading edge of the pseudopod.</text>
</comment>
<dbReference type="EMBL" id="JAKKPZ010000005">
    <property type="protein sequence ID" value="KAI1720943.1"/>
    <property type="molecule type" value="Genomic_DNA"/>
</dbReference>
<protein>
    <recommendedName>
        <fullName evidence="1">Major sperm protein</fullName>
    </recommendedName>
</protein>
<dbReference type="InterPro" id="IPR013783">
    <property type="entry name" value="Ig-like_fold"/>
</dbReference>
<dbReference type="InterPro" id="IPR000535">
    <property type="entry name" value="MSP_dom"/>
</dbReference>
<dbReference type="PANTHER" id="PTHR22947:SF7">
    <property type="entry name" value="MSP DOMAIN-CONTAINING PROTEIN-RELATED"/>
    <property type="match status" value="1"/>
</dbReference>
<accession>A0AAD4RAG6</accession>
<dbReference type="Proteomes" id="UP001201812">
    <property type="component" value="Unassembled WGS sequence"/>
</dbReference>
<dbReference type="AlphaFoldDB" id="A0AAD4RAG6"/>
<comment type="caution">
    <text evidence="3">The sequence shown here is derived from an EMBL/GenBank/DDBJ whole genome shotgun (WGS) entry which is preliminary data.</text>
</comment>
<evidence type="ECO:0000259" key="2">
    <source>
        <dbReference type="PROSITE" id="PS50202"/>
    </source>
</evidence>
<dbReference type="InterPro" id="IPR008962">
    <property type="entry name" value="PapD-like_sf"/>
</dbReference>
<dbReference type="PANTHER" id="PTHR22947">
    <property type="entry name" value="MAJOR SPERM PROTEIN"/>
    <property type="match status" value="1"/>
</dbReference>
<keyword evidence="1" id="KW-0963">Cytoplasm</keyword>
<keyword evidence="1" id="KW-0206">Cytoskeleton</keyword>
<name>A0AAD4RAG6_9BILA</name>
<dbReference type="PROSITE" id="PS50202">
    <property type="entry name" value="MSP"/>
    <property type="match status" value="1"/>
</dbReference>
<evidence type="ECO:0000313" key="4">
    <source>
        <dbReference type="Proteomes" id="UP001201812"/>
    </source>
</evidence>
<dbReference type="SUPFAM" id="SSF49354">
    <property type="entry name" value="PapD-like"/>
    <property type="match status" value="1"/>
</dbReference>
<evidence type="ECO:0000313" key="3">
    <source>
        <dbReference type="EMBL" id="KAI1720943.1"/>
    </source>
</evidence>
<feature type="domain" description="MSP" evidence="2">
    <location>
        <begin position="64"/>
        <end position="189"/>
    </location>
</feature>
<dbReference type="InterPro" id="IPR051774">
    <property type="entry name" value="Sperm-specific_class_P"/>
</dbReference>
<dbReference type="Gene3D" id="2.60.40.10">
    <property type="entry name" value="Immunoglobulins"/>
    <property type="match status" value="1"/>
</dbReference>
<evidence type="ECO:0000256" key="1">
    <source>
        <dbReference type="RuleBase" id="RU003425"/>
    </source>
</evidence>
<gene>
    <name evidence="3" type="ORF">DdX_05193</name>
</gene>
<keyword evidence="4" id="KW-1185">Reference proteome</keyword>